<dbReference type="PANTHER" id="PTHR47090">
    <property type="entry name" value="PROTEIN EDS1-RELATED"/>
    <property type="match status" value="1"/>
</dbReference>
<dbReference type="OrthoDB" id="1702954at2759"/>
<proteinExistence type="predicted"/>
<reference evidence="3 4" key="1">
    <citation type="journal article" date="2018" name="Mol. Plant">
        <title>The genome of Artemisia annua provides insight into the evolution of Asteraceae family and artemisinin biosynthesis.</title>
        <authorList>
            <person name="Shen Q."/>
            <person name="Zhang L."/>
            <person name="Liao Z."/>
            <person name="Wang S."/>
            <person name="Yan T."/>
            <person name="Shi P."/>
            <person name="Liu M."/>
            <person name="Fu X."/>
            <person name="Pan Q."/>
            <person name="Wang Y."/>
            <person name="Lv Z."/>
            <person name="Lu X."/>
            <person name="Zhang F."/>
            <person name="Jiang W."/>
            <person name="Ma Y."/>
            <person name="Chen M."/>
            <person name="Hao X."/>
            <person name="Li L."/>
            <person name="Tang Y."/>
            <person name="Lv G."/>
            <person name="Zhou Y."/>
            <person name="Sun X."/>
            <person name="Brodelius P.E."/>
            <person name="Rose J.K.C."/>
            <person name="Tang K."/>
        </authorList>
    </citation>
    <scope>NUCLEOTIDE SEQUENCE [LARGE SCALE GENOMIC DNA]</scope>
    <source>
        <strain evidence="4">cv. Huhao1</strain>
        <tissue evidence="3">Leaf</tissue>
    </source>
</reference>
<evidence type="ECO:0000313" key="3">
    <source>
        <dbReference type="EMBL" id="PWA95286.1"/>
    </source>
</evidence>
<dbReference type="PANTHER" id="PTHR47090:SF4">
    <property type="entry name" value="FUNGAL LIPASE-LIKE DOMAIN, ALPHA_BETA HYDROLASE"/>
    <property type="match status" value="1"/>
</dbReference>
<evidence type="ECO:0000259" key="2">
    <source>
        <dbReference type="Pfam" id="PF18117"/>
    </source>
</evidence>
<sequence length="212" mass="25406">MVPNGCRRSRKAEEDILDEIRKYKEDHTKEKIDYYDAFKGQEEKDDFLANVNRLEQAKIWDVIIEMVIRKDLPDEFEGRDEWVALGTDFRRLVEPLDIGNYYRHLKGDGIIPYMSVRPKRYKFTQRWYEHANVTGFELVSESNFVAEIEELMIEVETRKNKTREEVEEGIERIKHQVQKWRSELKDKCKDKDLFWGESILSKLQEKLAQGLQ</sequence>
<feature type="domain" description="EDS1 EP" evidence="2">
    <location>
        <begin position="19"/>
        <end position="202"/>
    </location>
</feature>
<feature type="coiled-coil region" evidence="1">
    <location>
        <begin position="145"/>
        <end position="183"/>
    </location>
</feature>
<keyword evidence="4" id="KW-1185">Reference proteome</keyword>
<dbReference type="EMBL" id="PKPP01000252">
    <property type="protein sequence ID" value="PWA95286.1"/>
    <property type="molecule type" value="Genomic_DNA"/>
</dbReference>
<dbReference type="InterPro" id="IPR044214">
    <property type="entry name" value="EDS1-like"/>
</dbReference>
<dbReference type="STRING" id="35608.A0A2U1QB94"/>
<gene>
    <name evidence="3" type="ORF">CTI12_AA051090</name>
</gene>
<name>A0A2U1QB94_ARTAN</name>
<organism evidence="3 4">
    <name type="scientific">Artemisia annua</name>
    <name type="common">Sweet wormwood</name>
    <dbReference type="NCBI Taxonomy" id="35608"/>
    <lineage>
        <taxon>Eukaryota</taxon>
        <taxon>Viridiplantae</taxon>
        <taxon>Streptophyta</taxon>
        <taxon>Embryophyta</taxon>
        <taxon>Tracheophyta</taxon>
        <taxon>Spermatophyta</taxon>
        <taxon>Magnoliopsida</taxon>
        <taxon>eudicotyledons</taxon>
        <taxon>Gunneridae</taxon>
        <taxon>Pentapetalae</taxon>
        <taxon>asterids</taxon>
        <taxon>campanulids</taxon>
        <taxon>Asterales</taxon>
        <taxon>Asteraceae</taxon>
        <taxon>Asteroideae</taxon>
        <taxon>Anthemideae</taxon>
        <taxon>Artemisiinae</taxon>
        <taxon>Artemisia</taxon>
    </lineage>
</organism>
<protein>
    <recommendedName>
        <fullName evidence="2">EDS1 EP domain-containing protein</fullName>
    </recommendedName>
</protein>
<comment type="caution">
    <text evidence="3">The sequence shown here is derived from an EMBL/GenBank/DDBJ whole genome shotgun (WGS) entry which is preliminary data.</text>
</comment>
<dbReference type="InterPro" id="IPR041266">
    <property type="entry name" value="EDS1_EP"/>
</dbReference>
<dbReference type="AlphaFoldDB" id="A0A2U1QB94"/>
<evidence type="ECO:0000313" key="4">
    <source>
        <dbReference type="Proteomes" id="UP000245207"/>
    </source>
</evidence>
<accession>A0A2U1QB94</accession>
<keyword evidence="1" id="KW-0175">Coiled coil</keyword>
<evidence type="ECO:0000256" key="1">
    <source>
        <dbReference type="SAM" id="Coils"/>
    </source>
</evidence>
<dbReference type="Proteomes" id="UP000245207">
    <property type="component" value="Unassembled WGS sequence"/>
</dbReference>
<dbReference type="Pfam" id="PF18117">
    <property type="entry name" value="EDS1_EP"/>
    <property type="match status" value="1"/>
</dbReference>
<dbReference type="GO" id="GO:0006952">
    <property type="term" value="P:defense response"/>
    <property type="evidence" value="ECO:0007669"/>
    <property type="project" value="InterPro"/>
</dbReference>